<evidence type="ECO:0000313" key="1">
    <source>
        <dbReference type="EMBL" id="VYU42890.1"/>
    </source>
</evidence>
<name>A0A6N3ENZ6_9FIRM</name>
<proteinExistence type="predicted"/>
<gene>
    <name evidence="1" type="ORF">CHLFYP18_00944</name>
</gene>
<organism evidence="1">
    <name type="scientific">Hungatella hathewayi</name>
    <dbReference type="NCBI Taxonomy" id="154046"/>
    <lineage>
        <taxon>Bacteria</taxon>
        <taxon>Bacillati</taxon>
        <taxon>Bacillota</taxon>
        <taxon>Clostridia</taxon>
        <taxon>Lachnospirales</taxon>
        <taxon>Lachnospiraceae</taxon>
        <taxon>Hungatella</taxon>
    </lineage>
</organism>
<reference evidence="1" key="1">
    <citation type="submission" date="2019-11" db="EMBL/GenBank/DDBJ databases">
        <authorList>
            <person name="Feng L."/>
        </authorList>
    </citation>
    <scope>NUCLEOTIDE SEQUENCE</scope>
    <source>
        <strain evidence="1">ChathewayiLFYP18</strain>
    </source>
</reference>
<dbReference type="AlphaFoldDB" id="A0A6N3ENZ6"/>
<dbReference type="RefSeq" id="WP_007865714.1">
    <property type="nucleotide sequence ID" value="NZ_CACRUH010000053.1"/>
</dbReference>
<sequence>MKQTGRARVSFRTMTYSELEIPFHKRLKIQMLMNNESSSYLMELLKNEHCDFYSDSAKEKWFSGKRIFPEEVREILLKHYNLTPQISTAEKRLYIGLINEFNTLISKPQGGKLSTCEKKRRQTVANEILCECNSSDEMSFYREEMERNYYIDEITKKFVELPMKKQLVLLENFDVHNRIPWIAWEFVKEYACLNQLGRELFNKYAKKTIVNMGHSPNEFFQSQKESLELFKKMSQIQNTTFENDILSMNGALLIQKLLEKMDTVTFDERTYLENMELYSEIKSDEWGIIAFFVEVGETFDPVDESFLSYIQKKADSVIDLLLDDFDLGNNE</sequence>
<accession>A0A6N3ENZ6</accession>
<protein>
    <submittedName>
        <fullName evidence="1">Uncharacterized protein</fullName>
    </submittedName>
</protein>
<dbReference type="EMBL" id="CACRUH010000053">
    <property type="protein sequence ID" value="VYU42890.1"/>
    <property type="molecule type" value="Genomic_DNA"/>
</dbReference>